<sequence length="332" mass="35648">MTRTSDLGAVSPAARERAVEWHVRLQSDAAEEADWQAFEAWLDESSEHAAAYAEVDALWSELDDAPAQPAEIVTLKPRVAARRGPPRWAWPAAIAASLAIAAGVALNVGDFGGPAPVTYETAKGATREITLADGTHVRLNSGSKISVALGRHERRVEMADAEAAFDVTHDPSRPFIIAAGDRRIRVVGTEFDVLRHGGQVSVSVRRGVVEVRAAQADAAGPPIARLTRGQRLEHTEGAAGDRVGAVDPDKAFAWTQGRLVYEDARLEDVAADLNRYVAAPIVVAPEARNLRLSAVIDLDTEDAMVRRLAGFLPVSAVRDGDVYRIGLRPTQP</sequence>
<dbReference type="EMBL" id="QFYQ01000001">
    <property type="protein sequence ID" value="RAK54805.1"/>
    <property type="molecule type" value="Genomic_DNA"/>
</dbReference>
<reference evidence="4" key="1">
    <citation type="submission" date="2018-05" db="EMBL/GenBank/DDBJ databases">
        <authorList>
            <person name="Li X."/>
        </authorList>
    </citation>
    <scope>NUCLEOTIDE SEQUENCE [LARGE SCALE GENOMIC DNA]</scope>
    <source>
        <strain evidence="4">LX32</strain>
    </source>
</reference>
<name>A0A328AK88_9CAUL</name>
<dbReference type="PIRSF" id="PIRSF018266">
    <property type="entry name" value="FecR"/>
    <property type="match status" value="1"/>
</dbReference>
<dbReference type="PANTHER" id="PTHR30273:SF2">
    <property type="entry name" value="PROTEIN FECR"/>
    <property type="match status" value="1"/>
</dbReference>
<dbReference type="Gene3D" id="2.60.120.1440">
    <property type="match status" value="1"/>
</dbReference>
<dbReference type="GO" id="GO:0016989">
    <property type="term" value="F:sigma factor antagonist activity"/>
    <property type="evidence" value="ECO:0007669"/>
    <property type="project" value="TreeGrafter"/>
</dbReference>
<feature type="domain" description="FecR N-terminal" evidence="2">
    <location>
        <begin position="16"/>
        <end position="58"/>
    </location>
</feature>
<evidence type="ECO:0000259" key="2">
    <source>
        <dbReference type="Pfam" id="PF16220"/>
    </source>
</evidence>
<gene>
    <name evidence="3" type="ORF">DJ017_09840</name>
</gene>
<comment type="caution">
    <text evidence="3">The sequence shown here is derived from an EMBL/GenBank/DDBJ whole genome shotgun (WGS) entry which is preliminary data.</text>
</comment>
<dbReference type="Proteomes" id="UP000249254">
    <property type="component" value="Unassembled WGS sequence"/>
</dbReference>
<dbReference type="InterPro" id="IPR006860">
    <property type="entry name" value="FecR"/>
</dbReference>
<dbReference type="RefSeq" id="WP_111528555.1">
    <property type="nucleotide sequence ID" value="NZ_JBHRSG010000004.1"/>
</dbReference>
<protein>
    <submittedName>
        <fullName evidence="3">Iron dicitrate transport regulator FecR</fullName>
    </submittedName>
</protein>
<dbReference type="InterPro" id="IPR012373">
    <property type="entry name" value="Ferrdict_sens_TM"/>
</dbReference>
<accession>A0A328AK88</accession>
<keyword evidence="4" id="KW-1185">Reference proteome</keyword>
<organism evidence="3 4">
    <name type="scientific">Phenylobacterium soli</name>
    <dbReference type="NCBI Taxonomy" id="2170551"/>
    <lineage>
        <taxon>Bacteria</taxon>
        <taxon>Pseudomonadati</taxon>
        <taxon>Pseudomonadota</taxon>
        <taxon>Alphaproteobacteria</taxon>
        <taxon>Caulobacterales</taxon>
        <taxon>Caulobacteraceae</taxon>
        <taxon>Phenylobacterium</taxon>
    </lineage>
</organism>
<dbReference type="AlphaFoldDB" id="A0A328AK88"/>
<feature type="domain" description="FecR protein" evidence="1">
    <location>
        <begin position="118"/>
        <end position="210"/>
    </location>
</feature>
<evidence type="ECO:0000313" key="3">
    <source>
        <dbReference type="EMBL" id="RAK54805.1"/>
    </source>
</evidence>
<proteinExistence type="predicted"/>
<evidence type="ECO:0000313" key="4">
    <source>
        <dbReference type="Proteomes" id="UP000249254"/>
    </source>
</evidence>
<dbReference type="OrthoDB" id="7185479at2"/>
<dbReference type="Pfam" id="PF16220">
    <property type="entry name" value="DUF4880"/>
    <property type="match status" value="1"/>
</dbReference>
<dbReference type="InterPro" id="IPR032623">
    <property type="entry name" value="FecR_N"/>
</dbReference>
<dbReference type="Pfam" id="PF04773">
    <property type="entry name" value="FecR"/>
    <property type="match status" value="1"/>
</dbReference>
<evidence type="ECO:0000259" key="1">
    <source>
        <dbReference type="Pfam" id="PF04773"/>
    </source>
</evidence>
<dbReference type="PANTHER" id="PTHR30273">
    <property type="entry name" value="PERIPLASMIC SIGNAL SENSOR AND SIGMA FACTOR ACTIVATOR FECR-RELATED"/>
    <property type="match status" value="1"/>
</dbReference>